<organism evidence="1 2">
    <name type="scientific">Hoeflea poritis</name>
    <dbReference type="NCBI Taxonomy" id="2993659"/>
    <lineage>
        <taxon>Bacteria</taxon>
        <taxon>Pseudomonadati</taxon>
        <taxon>Pseudomonadota</taxon>
        <taxon>Alphaproteobacteria</taxon>
        <taxon>Hyphomicrobiales</taxon>
        <taxon>Rhizobiaceae</taxon>
        <taxon>Hoeflea</taxon>
    </lineage>
</organism>
<accession>A0ABT4VW23</accession>
<proteinExistence type="predicted"/>
<evidence type="ECO:0000313" key="2">
    <source>
        <dbReference type="Proteomes" id="UP001148313"/>
    </source>
</evidence>
<dbReference type="RefSeq" id="WP_271092788.1">
    <property type="nucleotide sequence ID" value="NZ_JAPJZH010000044.1"/>
</dbReference>
<evidence type="ECO:0000313" key="1">
    <source>
        <dbReference type="EMBL" id="MDA4848906.1"/>
    </source>
</evidence>
<reference evidence="1" key="1">
    <citation type="submission" date="2022-11" db="EMBL/GenBank/DDBJ databases">
        <title>Hoeflea poritis sp. nov., isolated from scleractinian coral Porites lutea.</title>
        <authorList>
            <person name="Zhang G."/>
            <person name="Wei Q."/>
            <person name="Cai L."/>
        </authorList>
    </citation>
    <scope>NUCLEOTIDE SEQUENCE</scope>
    <source>
        <strain evidence="1">E7-10</strain>
    </source>
</reference>
<keyword evidence="2" id="KW-1185">Reference proteome</keyword>
<sequence>MRNCVVKTDENSYEKKSDSLVTGIVYFEFDEHQFPEKNWSDFVIVLLGWWLTAVAKIHSNRSDAEHLEFMDGPFYIELNRIDEENVSIACFERDVSKPEYLMEFSASELFDQILDASRAALICCSKNNWDDDDIRALARDVDSFASY</sequence>
<dbReference type="EMBL" id="JAPJZH010000044">
    <property type="protein sequence ID" value="MDA4848906.1"/>
    <property type="molecule type" value="Genomic_DNA"/>
</dbReference>
<name>A0ABT4VW23_9HYPH</name>
<gene>
    <name evidence="1" type="ORF">OOZ53_26410</name>
</gene>
<protein>
    <submittedName>
        <fullName evidence="1">Uncharacterized protein</fullName>
    </submittedName>
</protein>
<dbReference type="Proteomes" id="UP001148313">
    <property type="component" value="Unassembled WGS sequence"/>
</dbReference>
<comment type="caution">
    <text evidence="1">The sequence shown here is derived from an EMBL/GenBank/DDBJ whole genome shotgun (WGS) entry which is preliminary data.</text>
</comment>